<sequence length="70" mass="8138">MMDNSMKSACINSLSKDNTASLLEWMERCNIHLLYRLIVRGNMGPSCRLGWRSSSTWDRNIYQQSPSRNL</sequence>
<dbReference type="EMBL" id="CATNWA010017194">
    <property type="protein sequence ID" value="CAI9598720.1"/>
    <property type="molecule type" value="Genomic_DNA"/>
</dbReference>
<proteinExistence type="predicted"/>
<gene>
    <name evidence="1" type="ORF">SPARVUS_LOCUS12435861</name>
</gene>
<dbReference type="Proteomes" id="UP001162483">
    <property type="component" value="Unassembled WGS sequence"/>
</dbReference>
<name>A0ABN9FNV4_9NEOB</name>
<keyword evidence="2" id="KW-1185">Reference proteome</keyword>
<reference evidence="1" key="1">
    <citation type="submission" date="2023-05" db="EMBL/GenBank/DDBJ databases">
        <authorList>
            <person name="Stuckert A."/>
        </authorList>
    </citation>
    <scope>NUCLEOTIDE SEQUENCE</scope>
</reference>
<evidence type="ECO:0000313" key="2">
    <source>
        <dbReference type="Proteomes" id="UP001162483"/>
    </source>
</evidence>
<comment type="caution">
    <text evidence="1">The sequence shown here is derived from an EMBL/GenBank/DDBJ whole genome shotgun (WGS) entry which is preliminary data.</text>
</comment>
<protein>
    <submittedName>
        <fullName evidence="1">Uncharacterized protein</fullName>
    </submittedName>
</protein>
<accession>A0ABN9FNV4</accession>
<evidence type="ECO:0000313" key="1">
    <source>
        <dbReference type="EMBL" id="CAI9598720.1"/>
    </source>
</evidence>
<organism evidence="1 2">
    <name type="scientific">Staurois parvus</name>
    <dbReference type="NCBI Taxonomy" id="386267"/>
    <lineage>
        <taxon>Eukaryota</taxon>
        <taxon>Metazoa</taxon>
        <taxon>Chordata</taxon>
        <taxon>Craniata</taxon>
        <taxon>Vertebrata</taxon>
        <taxon>Euteleostomi</taxon>
        <taxon>Amphibia</taxon>
        <taxon>Batrachia</taxon>
        <taxon>Anura</taxon>
        <taxon>Neobatrachia</taxon>
        <taxon>Ranoidea</taxon>
        <taxon>Ranidae</taxon>
        <taxon>Staurois</taxon>
    </lineage>
</organism>